<organism evidence="1 2">
    <name type="scientific">Streptococcus didelphis</name>
    <dbReference type="NCBI Taxonomy" id="102886"/>
    <lineage>
        <taxon>Bacteria</taxon>
        <taxon>Bacillati</taxon>
        <taxon>Bacillota</taxon>
        <taxon>Bacilli</taxon>
        <taxon>Lactobacillales</taxon>
        <taxon>Streptococcaceae</taxon>
        <taxon>Streptococcus</taxon>
    </lineage>
</organism>
<sequence>MNTVIIQHVPFEKPGLLSNIDCQIIEVYKDQATFPSVEFHLFPGRFHEFEEIVPDVEVSRRSMKLSIDALKRGLS</sequence>
<dbReference type="Proteomes" id="UP001238096">
    <property type="component" value="Chromosome"/>
</dbReference>
<protein>
    <submittedName>
        <fullName evidence="1">Uncharacterized protein</fullName>
    </submittedName>
</protein>
<evidence type="ECO:0000313" key="2">
    <source>
        <dbReference type="Proteomes" id="UP001238096"/>
    </source>
</evidence>
<proteinExistence type="predicted"/>
<dbReference type="EMBL" id="CP110509">
    <property type="protein sequence ID" value="WMB27562.1"/>
    <property type="molecule type" value="Genomic_DNA"/>
</dbReference>
<keyword evidence="2" id="KW-1185">Reference proteome</keyword>
<evidence type="ECO:0000313" key="1">
    <source>
        <dbReference type="EMBL" id="WMB27562.1"/>
    </source>
</evidence>
<name>A0ABY9LF75_9STRE</name>
<reference evidence="2" key="1">
    <citation type="submission" date="2022-10" db="EMBL/GenBank/DDBJ databases">
        <title>Streptococcus didelphis as causative of fatal infections in opossums (Didelphis albiventris).</title>
        <authorList>
            <person name="Breyer G.M."/>
            <person name="Da Silva M.E.R.J."/>
            <person name="Siqueira F.M."/>
        </authorList>
    </citation>
    <scope>NUCLEOTIDE SEQUENCE [LARGE SCALE GENOMIC DNA]</scope>
    <source>
        <strain evidence="2">LBVP101/21</strain>
    </source>
</reference>
<accession>A0ABY9LF75</accession>
<dbReference type="RefSeq" id="WP_018367036.1">
    <property type="nucleotide sequence ID" value="NZ_CP104407.1"/>
</dbReference>
<gene>
    <name evidence="1" type="ORF">N1496_04970</name>
</gene>